<dbReference type="InterPro" id="IPR037380">
    <property type="entry name" value="DALRD3"/>
</dbReference>
<dbReference type="PANTHER" id="PTHR16043:SF1">
    <property type="entry name" value="DALR ANTICODON-BINDING DOMAIN-CONTAINING PROTEIN 3"/>
    <property type="match status" value="1"/>
</dbReference>
<dbReference type="InterPro" id="IPR008909">
    <property type="entry name" value="DALR_anticod-bd"/>
</dbReference>
<dbReference type="GO" id="GO:0000049">
    <property type="term" value="F:tRNA binding"/>
    <property type="evidence" value="ECO:0007669"/>
    <property type="project" value="TreeGrafter"/>
</dbReference>
<proteinExistence type="predicted"/>
<dbReference type="GO" id="GO:0006420">
    <property type="term" value="P:arginyl-tRNA aminoacylation"/>
    <property type="evidence" value="ECO:0007669"/>
    <property type="project" value="InterPro"/>
</dbReference>
<name>A0A067REU2_ZOONE</name>
<dbReference type="Pfam" id="PF05746">
    <property type="entry name" value="DALR_1"/>
    <property type="match status" value="1"/>
</dbReference>
<dbReference type="eggNOG" id="KOG1195">
    <property type="taxonomic scope" value="Eukaryota"/>
</dbReference>
<dbReference type="FunCoup" id="A0A067REU2">
    <property type="interactions" value="18"/>
</dbReference>
<dbReference type="SMART" id="SM00836">
    <property type="entry name" value="DALR_1"/>
    <property type="match status" value="1"/>
</dbReference>
<protein>
    <submittedName>
        <fullName evidence="2">DALR anticodon-binding domain-containing protein 3</fullName>
    </submittedName>
</protein>
<dbReference type="PANTHER" id="PTHR16043">
    <property type="entry name" value="DALRD3 PROTEIN"/>
    <property type="match status" value="1"/>
</dbReference>
<evidence type="ECO:0000313" key="2">
    <source>
        <dbReference type="EMBL" id="KDR22411.1"/>
    </source>
</evidence>
<keyword evidence="3" id="KW-1185">Reference proteome</keyword>
<accession>A0A067REU2</accession>
<dbReference type="GO" id="GO:0005524">
    <property type="term" value="F:ATP binding"/>
    <property type="evidence" value="ECO:0007669"/>
    <property type="project" value="InterPro"/>
</dbReference>
<dbReference type="Proteomes" id="UP000027135">
    <property type="component" value="Unassembled WGS sequence"/>
</dbReference>
<dbReference type="GO" id="GO:0004814">
    <property type="term" value="F:arginine-tRNA ligase activity"/>
    <property type="evidence" value="ECO:0007669"/>
    <property type="project" value="InterPro"/>
</dbReference>
<sequence length="462" mass="53871">METENNFDIVQLFNVRLCYYLTRISRTCCLIRKHKENLHVCGDFSFPVQLKYWLKYLQNCVKCEDSFMPTFAAENPKTILEYSCISRTQVAEGETVCDGVEWVMKNIIENSKFWSLVVSKCSLQLDRVQIHLDRKLTFKCVLQRILSQKCMYGQFPAKHQRFVITSDNLQCDRDKWDLSEQRVDLLRTTIINLLEAMGYEHGDTRKSYEEEPTIFLHLSTKSSKILPGYKQILCGVVINSRHHSKESTVTAQEYLRQRCRNIKKMAMYKYGDIIQSELQKEDFLIHLGDAAVRIDLLHVKPSHTVCLRLDTEIDGSRETGSRGATFILYNCARIATILRQFEEKVQLGYYPHLISYEEVDFSLLSKDEEWDLLFLYLLSYPSVLQNSVQNVEHGKLSPHLVCSFIMAMCSCFSVYYRRVHILTDSRTHLLPVMFARLYLLRGIQQVLHNALNLLGILPVVHM</sequence>
<organism evidence="2 3">
    <name type="scientific">Zootermopsis nevadensis</name>
    <name type="common">Dampwood termite</name>
    <dbReference type="NCBI Taxonomy" id="136037"/>
    <lineage>
        <taxon>Eukaryota</taxon>
        <taxon>Metazoa</taxon>
        <taxon>Ecdysozoa</taxon>
        <taxon>Arthropoda</taxon>
        <taxon>Hexapoda</taxon>
        <taxon>Insecta</taxon>
        <taxon>Pterygota</taxon>
        <taxon>Neoptera</taxon>
        <taxon>Polyneoptera</taxon>
        <taxon>Dictyoptera</taxon>
        <taxon>Blattodea</taxon>
        <taxon>Blattoidea</taxon>
        <taxon>Termitoidae</taxon>
        <taxon>Termopsidae</taxon>
        <taxon>Zootermopsis</taxon>
    </lineage>
</organism>
<feature type="domain" description="DALR anticodon binding" evidence="1">
    <location>
        <begin position="327"/>
        <end position="462"/>
    </location>
</feature>
<evidence type="ECO:0000259" key="1">
    <source>
        <dbReference type="SMART" id="SM00836"/>
    </source>
</evidence>
<dbReference type="InParanoid" id="A0A067REU2"/>
<evidence type="ECO:0000313" key="3">
    <source>
        <dbReference type="Proteomes" id="UP000027135"/>
    </source>
</evidence>
<gene>
    <name evidence="2" type="ORF">L798_02503</name>
</gene>
<dbReference type="Gene3D" id="1.10.730.10">
    <property type="entry name" value="Isoleucyl-tRNA Synthetase, Domain 1"/>
    <property type="match status" value="1"/>
</dbReference>
<dbReference type="STRING" id="136037.A0A067REU2"/>
<dbReference type="SUPFAM" id="SSF47323">
    <property type="entry name" value="Anticodon-binding domain of a subclass of class I aminoacyl-tRNA synthetases"/>
    <property type="match status" value="1"/>
</dbReference>
<dbReference type="OMA" id="SSWPIRI"/>
<dbReference type="EMBL" id="KK852508">
    <property type="protein sequence ID" value="KDR22411.1"/>
    <property type="molecule type" value="Genomic_DNA"/>
</dbReference>
<dbReference type="AlphaFoldDB" id="A0A067REU2"/>
<reference evidence="2 3" key="1">
    <citation type="journal article" date="2014" name="Nat. Commun.">
        <title>Molecular traces of alternative social organization in a termite genome.</title>
        <authorList>
            <person name="Terrapon N."/>
            <person name="Li C."/>
            <person name="Robertson H.M."/>
            <person name="Ji L."/>
            <person name="Meng X."/>
            <person name="Booth W."/>
            <person name="Chen Z."/>
            <person name="Childers C.P."/>
            <person name="Glastad K.M."/>
            <person name="Gokhale K."/>
            <person name="Gowin J."/>
            <person name="Gronenberg W."/>
            <person name="Hermansen R.A."/>
            <person name="Hu H."/>
            <person name="Hunt B.G."/>
            <person name="Huylmans A.K."/>
            <person name="Khalil S.M."/>
            <person name="Mitchell R.D."/>
            <person name="Munoz-Torres M.C."/>
            <person name="Mustard J.A."/>
            <person name="Pan H."/>
            <person name="Reese J.T."/>
            <person name="Scharf M.E."/>
            <person name="Sun F."/>
            <person name="Vogel H."/>
            <person name="Xiao J."/>
            <person name="Yang W."/>
            <person name="Yang Z."/>
            <person name="Yang Z."/>
            <person name="Zhou J."/>
            <person name="Zhu J."/>
            <person name="Brent C.S."/>
            <person name="Elsik C.G."/>
            <person name="Goodisman M.A."/>
            <person name="Liberles D.A."/>
            <person name="Roe R.M."/>
            <person name="Vargo E.L."/>
            <person name="Vilcinskas A."/>
            <person name="Wang J."/>
            <person name="Bornberg-Bauer E."/>
            <person name="Korb J."/>
            <person name="Zhang G."/>
            <person name="Liebig J."/>
        </authorList>
    </citation>
    <scope>NUCLEOTIDE SEQUENCE [LARGE SCALE GENOMIC DNA]</scope>
    <source>
        <tissue evidence="2">Whole organism</tissue>
    </source>
</reference>
<dbReference type="InterPro" id="IPR009080">
    <property type="entry name" value="tRNAsynth_Ia_anticodon-bd"/>
</dbReference>
<dbReference type="GO" id="GO:0106217">
    <property type="term" value="P:tRNA C3-cytosine methylation"/>
    <property type="evidence" value="ECO:0007669"/>
    <property type="project" value="TreeGrafter"/>
</dbReference>